<dbReference type="Proteomes" id="UP000287651">
    <property type="component" value="Unassembled WGS sequence"/>
</dbReference>
<feature type="compositionally biased region" description="Basic and acidic residues" evidence="1">
    <location>
        <begin position="87"/>
        <end position="98"/>
    </location>
</feature>
<name>A0A426Y4P8_ENSVE</name>
<accession>A0A426Y4P8</accession>
<comment type="caution">
    <text evidence="2">The sequence shown here is derived from an EMBL/GenBank/DDBJ whole genome shotgun (WGS) entry which is preliminary data.</text>
</comment>
<dbReference type="EMBL" id="AMZH03015156">
    <property type="protein sequence ID" value="RRT46501.1"/>
    <property type="molecule type" value="Genomic_DNA"/>
</dbReference>
<evidence type="ECO:0000313" key="2">
    <source>
        <dbReference type="EMBL" id="RRT46501.1"/>
    </source>
</evidence>
<organism evidence="2 3">
    <name type="scientific">Ensete ventricosum</name>
    <name type="common">Abyssinian banana</name>
    <name type="synonym">Musa ensete</name>
    <dbReference type="NCBI Taxonomy" id="4639"/>
    <lineage>
        <taxon>Eukaryota</taxon>
        <taxon>Viridiplantae</taxon>
        <taxon>Streptophyta</taxon>
        <taxon>Embryophyta</taxon>
        <taxon>Tracheophyta</taxon>
        <taxon>Spermatophyta</taxon>
        <taxon>Magnoliopsida</taxon>
        <taxon>Liliopsida</taxon>
        <taxon>Zingiberales</taxon>
        <taxon>Musaceae</taxon>
        <taxon>Ensete</taxon>
    </lineage>
</organism>
<dbReference type="AlphaFoldDB" id="A0A426Y4P8"/>
<protein>
    <submittedName>
        <fullName evidence="2">Uncharacterized protein</fullName>
    </submittedName>
</protein>
<feature type="compositionally biased region" description="Basic and acidic residues" evidence="1">
    <location>
        <begin position="1"/>
        <end position="17"/>
    </location>
</feature>
<feature type="compositionally biased region" description="Basic residues" evidence="1">
    <location>
        <begin position="39"/>
        <end position="49"/>
    </location>
</feature>
<reference evidence="2 3" key="1">
    <citation type="journal article" date="2014" name="Agronomy (Basel)">
        <title>A Draft Genome Sequence for Ensete ventricosum, the Drought-Tolerant Tree Against Hunger.</title>
        <authorList>
            <person name="Harrison J."/>
            <person name="Moore K.A."/>
            <person name="Paszkiewicz K."/>
            <person name="Jones T."/>
            <person name="Grant M."/>
            <person name="Ambacheew D."/>
            <person name="Muzemil S."/>
            <person name="Studholme D.J."/>
        </authorList>
    </citation>
    <scope>NUCLEOTIDE SEQUENCE [LARGE SCALE GENOMIC DNA]</scope>
</reference>
<evidence type="ECO:0000256" key="1">
    <source>
        <dbReference type="SAM" id="MobiDB-lite"/>
    </source>
</evidence>
<sequence>MEKKQGFLPALREEEVGKGPSPTRSREKGSVKSQAPLPQRRRKGRRRHPSLSQTPEAVAPVAWSKSSRETLAPLMEGPDGSGGGGARDAHGDPRKEGWGRWIRGQLSRAPSAATSSVAAGAFSSALRSDLRLLLGVMGAPLAPVHVSSFDPLPNLSVKDTPIVSFSVSSSSSNYYLSLCAAFFHGVLTHSAPHQCGFSS</sequence>
<feature type="region of interest" description="Disordered" evidence="1">
    <location>
        <begin position="1"/>
        <end position="98"/>
    </location>
</feature>
<evidence type="ECO:0000313" key="3">
    <source>
        <dbReference type="Proteomes" id="UP000287651"/>
    </source>
</evidence>
<proteinExistence type="predicted"/>
<gene>
    <name evidence="2" type="ORF">B296_00034813</name>
</gene>